<dbReference type="InterPro" id="IPR009241">
    <property type="entry name" value="HigB-like"/>
</dbReference>
<reference evidence="2 3" key="2">
    <citation type="submission" date="2020-11" db="EMBL/GenBank/DDBJ databases">
        <title>Complete genome sequence of Pectobacterium versatile F131.</title>
        <authorList>
            <person name="Shirshikov F.V."/>
            <person name="Miroshnikov K."/>
            <person name="Toshakov S.V."/>
            <person name="Kabanova A.P."/>
            <person name="Barannik A.P."/>
            <person name="Shneider M."/>
            <person name="Ignatov A.N."/>
            <person name="Miroshnikov K.A."/>
            <person name="Mikhailova Y.V."/>
            <person name="Shelenkov A."/>
            <person name="Yanushevich Y.G."/>
            <person name="Evseev P.V."/>
        </authorList>
    </citation>
    <scope>NUCLEOTIDE SEQUENCE [LARGE SCALE GENOMIC DNA]</scope>
    <source>
        <strain evidence="2 3">F131</strain>
    </source>
</reference>
<dbReference type="GeneID" id="93389667"/>
<proteinExistence type="predicted"/>
<dbReference type="Pfam" id="PF05973">
    <property type="entry name" value="Gp49"/>
    <property type="match status" value="1"/>
</dbReference>
<evidence type="ECO:0000313" key="2">
    <source>
        <dbReference type="EMBL" id="QPK17182.1"/>
    </source>
</evidence>
<sequence length="117" mass="13642">MWRIETTDVFDSWFSALNDRDRACVLAALIVLREKGPMLSRPYADTVKGSRYSNMKELRIQSRGTPIRAFFAFDPHRTGILLCAGNKSGNEKRFYDEMLPFAERELTNYLKKSEKRE</sequence>
<dbReference type="EMBL" id="CP065030">
    <property type="protein sequence ID" value="QPK17182.1"/>
    <property type="molecule type" value="Genomic_DNA"/>
</dbReference>
<dbReference type="EMBL" id="PDVW01000005">
    <property type="protein sequence ID" value="POY50867.1"/>
    <property type="molecule type" value="Genomic_DNA"/>
</dbReference>
<dbReference type="RefSeq" id="WP_044203475.1">
    <property type="nucleotide sequence ID" value="NZ_CAKLIF010000033.1"/>
</dbReference>
<organism evidence="1">
    <name type="scientific">Pectobacterium versatile</name>
    <dbReference type="NCBI Taxonomy" id="2488639"/>
    <lineage>
        <taxon>Bacteria</taxon>
        <taxon>Pseudomonadati</taxon>
        <taxon>Pseudomonadota</taxon>
        <taxon>Gammaproteobacteria</taxon>
        <taxon>Enterobacterales</taxon>
        <taxon>Pectobacteriaceae</taxon>
        <taxon>Pectobacterium</taxon>
    </lineage>
</organism>
<protein>
    <submittedName>
        <fullName evidence="1">Diaminopimelate decarboxylase</fullName>
    </submittedName>
    <submittedName>
        <fullName evidence="2">Type II toxin-antitoxin system RelE/ParE family toxin</fullName>
    </submittedName>
</protein>
<dbReference type="Proteomes" id="UP000237284">
    <property type="component" value="Chromosome"/>
</dbReference>
<reference evidence="1" key="1">
    <citation type="submission" date="2017-12" db="EMBL/GenBank/DDBJ databases">
        <title>First report on the novel genomospecies/subspecies of Pectobacterium carotovorum in Russia.</title>
        <authorList>
            <person name="Shirshikov F.V."/>
            <person name="Miroshnikov K."/>
            <person name="Toshakov S.V."/>
            <person name="Kabanova A.P."/>
            <person name="Barannik A.P."/>
            <person name="Shneider M."/>
            <person name="Ignatov A.N."/>
            <person name="Miroshnikov K.A."/>
        </authorList>
    </citation>
    <scope>NUCLEOTIDE SEQUENCE [LARGE SCALE GENOMIC DNA]</scope>
    <source>
        <strain evidence="1">F131</strain>
    </source>
</reference>
<dbReference type="AlphaFoldDB" id="A0A221T809"/>
<gene>
    <name evidence="2" type="ORF">F131LOC_007600</name>
    <name evidence="1" type="ORF">F131LOC_01395</name>
</gene>
<evidence type="ECO:0000313" key="1">
    <source>
        <dbReference type="EMBL" id="POY50867.1"/>
    </source>
</evidence>
<accession>A0A221T809</accession>
<evidence type="ECO:0000313" key="3">
    <source>
        <dbReference type="Proteomes" id="UP000237284"/>
    </source>
</evidence>
<name>A0A221T809_9GAMM</name>